<evidence type="ECO:0000259" key="1">
    <source>
        <dbReference type="Pfam" id="PF14080"/>
    </source>
</evidence>
<evidence type="ECO:0000313" key="2">
    <source>
        <dbReference type="EMBL" id="OBY09475.1"/>
    </source>
</evidence>
<evidence type="ECO:0000313" key="3">
    <source>
        <dbReference type="Proteomes" id="UP000092714"/>
    </source>
</evidence>
<protein>
    <recommendedName>
        <fullName evidence="1">DUF4261 domain-containing protein</fullName>
    </recommendedName>
</protein>
<accession>A0A174VKA2</accession>
<proteinExistence type="predicted"/>
<dbReference type="OrthoDB" id="4827574at2"/>
<sequence length="259" mass="29627">MIEFNCNKWKGKGDEMKDKKIRTGFVLLSDEGFNIKEFKRNLYRDWEIMIKEEDQSEILIFEVSDIKVVCALINSPVPNKEAEENAMNNYLWKEGEEETAKHKAHIVVSVTKGENPIGNSIVFTMVVSSLLKLKNAIGIYQYPTVLPSDFYIRCAEDLKEKVLPVLNWIYIGIYPSEKGFSAYTCGMDYFDKDEIEVINSKTTPSELYGFIYDIVSYVLEYNAVLNDGETIGFSEKEKLPITKSKGVAVEGNSIKIKYK</sequence>
<dbReference type="AlphaFoldDB" id="A0A174VKA2"/>
<dbReference type="eggNOG" id="ENOG502ZA5G">
    <property type="taxonomic scope" value="Bacteria"/>
</dbReference>
<gene>
    <name evidence="2" type="ORF">CP373A1_16250</name>
</gene>
<feature type="domain" description="DUF4261" evidence="1">
    <location>
        <begin position="183"/>
        <end position="256"/>
    </location>
</feature>
<name>A0A174VKA2_9CLOT</name>
<dbReference type="Pfam" id="PF14080">
    <property type="entry name" value="DUF4261"/>
    <property type="match status" value="1"/>
</dbReference>
<dbReference type="InterPro" id="IPR025357">
    <property type="entry name" value="DUF4261"/>
</dbReference>
<organism evidence="2 3">
    <name type="scientific">Clostridium paraputrificum</name>
    <dbReference type="NCBI Taxonomy" id="29363"/>
    <lineage>
        <taxon>Bacteria</taxon>
        <taxon>Bacillati</taxon>
        <taxon>Bacillota</taxon>
        <taxon>Clostridia</taxon>
        <taxon>Eubacteriales</taxon>
        <taxon>Clostridiaceae</taxon>
        <taxon>Clostridium</taxon>
    </lineage>
</organism>
<dbReference type="Proteomes" id="UP000092714">
    <property type="component" value="Unassembled WGS sequence"/>
</dbReference>
<reference evidence="2 3" key="1">
    <citation type="submission" date="2016-06" db="EMBL/GenBank/DDBJ databases">
        <authorList>
            <person name="Kjaerup R.B."/>
            <person name="Dalgaard T.S."/>
            <person name="Juul-Madsen H.R."/>
        </authorList>
    </citation>
    <scope>NUCLEOTIDE SEQUENCE [LARGE SCALE GENOMIC DNA]</scope>
    <source>
        <strain evidence="2 3">373-A1</strain>
    </source>
</reference>
<dbReference type="RefSeq" id="WP_034866345.1">
    <property type="nucleotide sequence ID" value="NZ_JBDPAZ010000010.1"/>
</dbReference>
<keyword evidence="3" id="KW-1185">Reference proteome</keyword>
<dbReference type="EMBL" id="MAPZ01000033">
    <property type="protein sequence ID" value="OBY09475.1"/>
    <property type="molecule type" value="Genomic_DNA"/>
</dbReference>
<comment type="caution">
    <text evidence="2">The sequence shown here is derived from an EMBL/GenBank/DDBJ whole genome shotgun (WGS) entry which is preliminary data.</text>
</comment>